<feature type="compositionally biased region" description="Polar residues" evidence="1">
    <location>
        <begin position="55"/>
        <end position="66"/>
    </location>
</feature>
<dbReference type="Pfam" id="PF00339">
    <property type="entry name" value="Arrestin_N"/>
    <property type="match status" value="1"/>
</dbReference>
<dbReference type="Gene3D" id="2.60.40.640">
    <property type="match status" value="1"/>
</dbReference>
<name>A0A2J6QE55_9HELO</name>
<feature type="region of interest" description="Disordered" evidence="1">
    <location>
        <begin position="458"/>
        <end position="491"/>
    </location>
</feature>
<reference evidence="3 4" key="1">
    <citation type="submission" date="2016-05" db="EMBL/GenBank/DDBJ databases">
        <title>A degradative enzymes factory behind the ericoid mycorrhizal symbiosis.</title>
        <authorList>
            <consortium name="DOE Joint Genome Institute"/>
            <person name="Martino E."/>
            <person name="Morin E."/>
            <person name="Grelet G."/>
            <person name="Kuo A."/>
            <person name="Kohler A."/>
            <person name="Daghino S."/>
            <person name="Barry K."/>
            <person name="Choi C."/>
            <person name="Cichocki N."/>
            <person name="Clum A."/>
            <person name="Copeland A."/>
            <person name="Hainaut M."/>
            <person name="Haridas S."/>
            <person name="Labutti K."/>
            <person name="Lindquist E."/>
            <person name="Lipzen A."/>
            <person name="Khouja H.-R."/>
            <person name="Murat C."/>
            <person name="Ohm R."/>
            <person name="Olson A."/>
            <person name="Spatafora J."/>
            <person name="Veneault-Fourrey C."/>
            <person name="Henrissat B."/>
            <person name="Grigoriev I."/>
            <person name="Martin F."/>
            <person name="Perotto S."/>
        </authorList>
    </citation>
    <scope>NUCLEOTIDE SEQUENCE [LARGE SCALE GENOMIC DNA]</scope>
    <source>
        <strain evidence="3 4">UAMH 7357</strain>
    </source>
</reference>
<dbReference type="Proteomes" id="UP000235672">
    <property type="component" value="Unassembled WGS sequence"/>
</dbReference>
<dbReference type="CDD" id="cd22952">
    <property type="entry name" value="ART10-like"/>
    <property type="match status" value="1"/>
</dbReference>
<evidence type="ECO:0000256" key="1">
    <source>
        <dbReference type="SAM" id="MobiDB-lite"/>
    </source>
</evidence>
<dbReference type="GO" id="GO:0030674">
    <property type="term" value="F:protein-macromolecule adaptor activity"/>
    <property type="evidence" value="ECO:0007669"/>
    <property type="project" value="TreeGrafter"/>
</dbReference>
<evidence type="ECO:0000259" key="2">
    <source>
        <dbReference type="Pfam" id="PF00339"/>
    </source>
</evidence>
<evidence type="ECO:0000313" key="3">
    <source>
        <dbReference type="EMBL" id="PMD24552.1"/>
    </source>
</evidence>
<dbReference type="AlphaFoldDB" id="A0A2J6QE55"/>
<dbReference type="GO" id="GO:0005829">
    <property type="term" value="C:cytosol"/>
    <property type="evidence" value="ECO:0007669"/>
    <property type="project" value="TreeGrafter"/>
</dbReference>
<dbReference type="InterPro" id="IPR011021">
    <property type="entry name" value="Arrestin-like_N"/>
</dbReference>
<accession>A0A2J6QE55</accession>
<feature type="region of interest" description="Disordered" evidence="1">
    <location>
        <begin position="46"/>
        <end position="71"/>
    </location>
</feature>
<keyword evidence="4" id="KW-1185">Reference proteome</keyword>
<sequence>MSVHIQLNNCPPFYTNLDDISGRVILNLPSNENISAIMVKLEGESKTVLPRPPGGQQSLDPSLVTQRDQRQGAAKEDHKLLYKLIKVFPSKGLLKQGESYMIRAGQHEYPFQFKMPLENICCDPDFQNDHPETFKGGFYGQIPSASHIKATLPPSLTSFPGEAEIRYFVKATVQRPSRFKGNRRCEIGFKFIPIEPPTAPLTTNEVYARRPYMFNNNNIQVNESSMPRGEVDARLPSPAVLTCNKPVPLRLVMRNHNEAKKQVYLLFFQMNLVGLTEVRALDVKRSEFSFWVIMRADRLAIPIGSPGDGHGTETVVDPRLWNHVPLPNTVTSSFRACNLMRSYELEIRVGLGCESPGDAPPQTVLVVLRFQIEINSGLSPPATHLDDLVTGPAASNTPVQPPRVAHDPAYPPQLGTAGSVVVEDAPPSYEDHIADELAPVEGVTRNYSGVTDVNAAAISEAGSSRSSDLVDEPPPFDEAESTGIETESSKN</sequence>
<dbReference type="InterPro" id="IPR014756">
    <property type="entry name" value="Ig_E-set"/>
</dbReference>
<dbReference type="GO" id="GO:0005886">
    <property type="term" value="C:plasma membrane"/>
    <property type="evidence" value="ECO:0007669"/>
    <property type="project" value="TreeGrafter"/>
</dbReference>
<feature type="domain" description="Arrestin-like N-terminal" evidence="2">
    <location>
        <begin position="4"/>
        <end position="184"/>
    </location>
</feature>
<evidence type="ECO:0000313" key="4">
    <source>
        <dbReference type="Proteomes" id="UP000235672"/>
    </source>
</evidence>
<dbReference type="STRING" id="1745343.A0A2J6QE55"/>
<dbReference type="GO" id="GO:0070086">
    <property type="term" value="P:ubiquitin-dependent endocytosis"/>
    <property type="evidence" value="ECO:0007669"/>
    <property type="project" value="TreeGrafter"/>
</dbReference>
<dbReference type="InterPro" id="IPR014752">
    <property type="entry name" value="Arrestin-like_C"/>
</dbReference>
<organism evidence="3 4">
    <name type="scientific">Hyaloscypha hepaticicola</name>
    <dbReference type="NCBI Taxonomy" id="2082293"/>
    <lineage>
        <taxon>Eukaryota</taxon>
        <taxon>Fungi</taxon>
        <taxon>Dikarya</taxon>
        <taxon>Ascomycota</taxon>
        <taxon>Pezizomycotina</taxon>
        <taxon>Leotiomycetes</taxon>
        <taxon>Helotiales</taxon>
        <taxon>Hyaloscyphaceae</taxon>
        <taxon>Hyaloscypha</taxon>
    </lineage>
</organism>
<dbReference type="GO" id="GO:0031625">
    <property type="term" value="F:ubiquitin protein ligase binding"/>
    <property type="evidence" value="ECO:0007669"/>
    <property type="project" value="TreeGrafter"/>
</dbReference>
<proteinExistence type="predicted"/>
<dbReference type="PANTHER" id="PTHR11188:SF166">
    <property type="entry name" value="ARRESTIN (OR S-ANTIGEN), N-TERMINAL DOMAIN PROTEIN (AFU_ORTHOLOGUE AFUA_7G02050)"/>
    <property type="match status" value="1"/>
</dbReference>
<feature type="region of interest" description="Disordered" evidence="1">
    <location>
        <begin position="383"/>
        <end position="419"/>
    </location>
</feature>
<dbReference type="SUPFAM" id="SSF81296">
    <property type="entry name" value="E set domains"/>
    <property type="match status" value="1"/>
</dbReference>
<gene>
    <name evidence="3" type="ORF">NA56DRAFT_566503</name>
</gene>
<protein>
    <recommendedName>
        <fullName evidence="2">Arrestin-like N-terminal domain-containing protein</fullName>
    </recommendedName>
</protein>
<dbReference type="InterPro" id="IPR050357">
    <property type="entry name" value="Arrestin_domain-protein"/>
</dbReference>
<dbReference type="PANTHER" id="PTHR11188">
    <property type="entry name" value="ARRESTIN DOMAIN CONTAINING PROTEIN"/>
    <property type="match status" value="1"/>
</dbReference>
<feature type="compositionally biased region" description="Acidic residues" evidence="1">
    <location>
        <begin position="469"/>
        <end position="480"/>
    </location>
</feature>
<dbReference type="EMBL" id="KZ613472">
    <property type="protein sequence ID" value="PMD24552.1"/>
    <property type="molecule type" value="Genomic_DNA"/>
</dbReference>
<dbReference type="OrthoDB" id="3365616at2759"/>